<evidence type="ECO:0000256" key="7">
    <source>
        <dbReference type="PROSITE-ProRule" id="PRU00042"/>
    </source>
</evidence>
<evidence type="ECO:0000256" key="1">
    <source>
        <dbReference type="ARBA" id="ARBA00004123"/>
    </source>
</evidence>
<keyword evidence="4 7" id="KW-0863">Zinc-finger</keyword>
<dbReference type="GO" id="GO:0005634">
    <property type="term" value="C:nucleus"/>
    <property type="evidence" value="ECO:0007669"/>
    <property type="project" value="UniProtKB-SubCell"/>
</dbReference>
<dbReference type="PROSITE" id="PS50157">
    <property type="entry name" value="ZINC_FINGER_C2H2_2"/>
    <property type="match status" value="2"/>
</dbReference>
<dbReference type="InterPro" id="IPR036236">
    <property type="entry name" value="Znf_C2H2_sf"/>
</dbReference>
<proteinExistence type="predicted"/>
<dbReference type="Gene3D" id="3.30.160.60">
    <property type="entry name" value="Classic Zinc Finger"/>
    <property type="match status" value="2"/>
</dbReference>
<comment type="subcellular location">
    <subcellularLocation>
        <location evidence="1">Nucleus</location>
    </subcellularLocation>
</comment>
<gene>
    <name evidence="9" type="ORF">NQ314_014564</name>
</gene>
<dbReference type="PANTHER" id="PTHR24394">
    <property type="entry name" value="ZINC FINGER PROTEIN"/>
    <property type="match status" value="1"/>
</dbReference>
<protein>
    <recommendedName>
        <fullName evidence="8">C2H2-type domain-containing protein</fullName>
    </recommendedName>
</protein>
<reference evidence="9" key="1">
    <citation type="journal article" date="2023" name="Insect Mol. Biol.">
        <title>Genome sequencing provides insights into the evolution of gene families encoding plant cell wall-degrading enzymes in longhorned beetles.</title>
        <authorList>
            <person name="Shin N.R."/>
            <person name="Okamura Y."/>
            <person name="Kirsch R."/>
            <person name="Pauchet Y."/>
        </authorList>
    </citation>
    <scope>NUCLEOTIDE SEQUENCE</scope>
    <source>
        <strain evidence="9">RBIC_L_NR</strain>
    </source>
</reference>
<evidence type="ECO:0000256" key="4">
    <source>
        <dbReference type="ARBA" id="ARBA00022771"/>
    </source>
</evidence>
<comment type="caution">
    <text evidence="9">The sequence shown here is derived from an EMBL/GenBank/DDBJ whole genome shotgun (WGS) entry which is preliminary data.</text>
</comment>
<evidence type="ECO:0000256" key="6">
    <source>
        <dbReference type="ARBA" id="ARBA00023242"/>
    </source>
</evidence>
<name>A0AAV8X139_9CUCU</name>
<dbReference type="Pfam" id="PF00096">
    <property type="entry name" value="zf-C2H2"/>
    <property type="match status" value="2"/>
</dbReference>
<evidence type="ECO:0000256" key="3">
    <source>
        <dbReference type="ARBA" id="ARBA00022737"/>
    </source>
</evidence>
<keyword evidence="10" id="KW-1185">Reference proteome</keyword>
<feature type="domain" description="C2H2-type" evidence="8">
    <location>
        <begin position="175"/>
        <end position="202"/>
    </location>
</feature>
<dbReference type="AlphaFoldDB" id="A0AAV8X139"/>
<accession>A0AAV8X139</accession>
<keyword evidence="5" id="KW-0862">Zinc</keyword>
<feature type="domain" description="C2H2-type" evidence="8">
    <location>
        <begin position="13"/>
        <end position="35"/>
    </location>
</feature>
<organism evidence="9 10">
    <name type="scientific">Rhamnusium bicolor</name>
    <dbReference type="NCBI Taxonomy" id="1586634"/>
    <lineage>
        <taxon>Eukaryota</taxon>
        <taxon>Metazoa</taxon>
        <taxon>Ecdysozoa</taxon>
        <taxon>Arthropoda</taxon>
        <taxon>Hexapoda</taxon>
        <taxon>Insecta</taxon>
        <taxon>Pterygota</taxon>
        <taxon>Neoptera</taxon>
        <taxon>Endopterygota</taxon>
        <taxon>Coleoptera</taxon>
        <taxon>Polyphaga</taxon>
        <taxon>Cucujiformia</taxon>
        <taxon>Chrysomeloidea</taxon>
        <taxon>Cerambycidae</taxon>
        <taxon>Lepturinae</taxon>
        <taxon>Rhagiini</taxon>
        <taxon>Rhamnusium</taxon>
    </lineage>
</organism>
<dbReference type="GO" id="GO:0008270">
    <property type="term" value="F:zinc ion binding"/>
    <property type="evidence" value="ECO:0007669"/>
    <property type="project" value="UniProtKB-KW"/>
</dbReference>
<evidence type="ECO:0000256" key="5">
    <source>
        <dbReference type="ARBA" id="ARBA00022833"/>
    </source>
</evidence>
<dbReference type="GO" id="GO:0000981">
    <property type="term" value="F:DNA-binding transcription factor activity, RNA polymerase II-specific"/>
    <property type="evidence" value="ECO:0007669"/>
    <property type="project" value="TreeGrafter"/>
</dbReference>
<dbReference type="PANTHER" id="PTHR24394:SF29">
    <property type="entry name" value="MYONEURIN"/>
    <property type="match status" value="1"/>
</dbReference>
<evidence type="ECO:0000259" key="8">
    <source>
        <dbReference type="PROSITE" id="PS50157"/>
    </source>
</evidence>
<dbReference type="EMBL" id="JANEYF010003999">
    <property type="protein sequence ID" value="KAJ8932634.1"/>
    <property type="molecule type" value="Genomic_DNA"/>
</dbReference>
<keyword evidence="6" id="KW-0539">Nucleus</keyword>
<dbReference type="InterPro" id="IPR013087">
    <property type="entry name" value="Znf_C2H2_type"/>
</dbReference>
<dbReference type="PROSITE" id="PS00028">
    <property type="entry name" value="ZINC_FINGER_C2H2_1"/>
    <property type="match status" value="3"/>
</dbReference>
<sequence length="204" mass="23751">MAAFVTTVFTSFFECDTCQKCFSDEEFLKLHVEVHLTKPFQHDIFSSDESFAKTVLLTDISDNYLEKCRMTVPIEKTDSSSFECDYIDKSGKKCLRRFGEKVAYEVHIKTHENLDGVQQIVCHLCKTYFGDHLELFTHMSNNHSNYETAILGFDENMTRCREVVHLRIHNGEAPYQCKQCDQTFTVLLKYRAHLKGHKKEKKAV</sequence>
<evidence type="ECO:0000313" key="9">
    <source>
        <dbReference type="EMBL" id="KAJ8932634.1"/>
    </source>
</evidence>
<dbReference type="SMART" id="SM00355">
    <property type="entry name" value="ZnF_C2H2"/>
    <property type="match status" value="4"/>
</dbReference>
<keyword evidence="3" id="KW-0677">Repeat</keyword>
<keyword evidence="2" id="KW-0479">Metal-binding</keyword>
<dbReference type="Proteomes" id="UP001162156">
    <property type="component" value="Unassembled WGS sequence"/>
</dbReference>
<evidence type="ECO:0000313" key="10">
    <source>
        <dbReference type="Proteomes" id="UP001162156"/>
    </source>
</evidence>
<evidence type="ECO:0000256" key="2">
    <source>
        <dbReference type="ARBA" id="ARBA00022723"/>
    </source>
</evidence>
<dbReference type="SUPFAM" id="SSF57667">
    <property type="entry name" value="beta-beta-alpha zinc fingers"/>
    <property type="match status" value="2"/>
</dbReference>